<reference evidence="2 3" key="1">
    <citation type="submission" date="2020-04" db="EMBL/GenBank/DDBJ databases">
        <title>Genome sequencing of Rosenbergiella species.</title>
        <authorList>
            <person name="Alvarez-Perez S."/>
            <person name="Lievens B."/>
        </authorList>
    </citation>
    <scope>NUCLEOTIDE SEQUENCE [LARGE SCALE GENOMIC DNA]</scope>
    <source>
        <strain evidence="2 3">CdVSA20.1</strain>
    </source>
</reference>
<accession>A0ABS5T105</accession>
<protein>
    <recommendedName>
        <fullName evidence="4">MotA/TolQ/ExbB proton channel domain-containing protein</fullName>
    </recommendedName>
</protein>
<keyword evidence="3" id="KW-1185">Reference proteome</keyword>
<dbReference type="Proteomes" id="UP000786875">
    <property type="component" value="Unassembled WGS sequence"/>
</dbReference>
<keyword evidence="1" id="KW-0472">Membrane</keyword>
<gene>
    <name evidence="2" type="ORF">HGT73_01260</name>
</gene>
<feature type="transmembrane region" description="Helical" evidence="1">
    <location>
        <begin position="65"/>
        <end position="87"/>
    </location>
</feature>
<comment type="caution">
    <text evidence="2">The sequence shown here is derived from an EMBL/GenBank/DDBJ whole genome shotgun (WGS) entry which is preliminary data.</text>
</comment>
<name>A0ABS5T105_9GAMM</name>
<sequence length="227" mass="26102">MSGNDDSIIDYIKLLKDHELKYKEKIKPNKISKIDKVLFSSLVSLVFISFIFIGVYAIFKPDYRFLLNISIVLISFSYVLLLLMPIVKVFEERKTIKHFFTMPLSSSIDQNIKRESLIDNDFLPRFISLGKELLELGLMEVRHEREFLNKRITLLVGPIDKLGILPGIISMIITISKPVGGYDWVMGLAYGYIALIVISLSFFNLLVKYDRIIALTELALSRCESRD</sequence>
<keyword evidence="1" id="KW-0812">Transmembrane</keyword>
<organism evidence="2 3">
    <name type="scientific">Rosenbergiella australiborealis</name>
    <dbReference type="NCBI Taxonomy" id="1544696"/>
    <lineage>
        <taxon>Bacteria</taxon>
        <taxon>Pseudomonadati</taxon>
        <taxon>Pseudomonadota</taxon>
        <taxon>Gammaproteobacteria</taxon>
        <taxon>Enterobacterales</taxon>
        <taxon>Erwiniaceae</taxon>
        <taxon>Rosenbergiella</taxon>
    </lineage>
</organism>
<feature type="transmembrane region" description="Helical" evidence="1">
    <location>
        <begin position="37"/>
        <end position="59"/>
    </location>
</feature>
<feature type="transmembrane region" description="Helical" evidence="1">
    <location>
        <begin position="152"/>
        <end position="175"/>
    </location>
</feature>
<feature type="transmembrane region" description="Helical" evidence="1">
    <location>
        <begin position="187"/>
        <end position="207"/>
    </location>
</feature>
<dbReference type="RefSeq" id="WP_214211846.1">
    <property type="nucleotide sequence ID" value="NZ_JABBFO010000001.1"/>
</dbReference>
<evidence type="ECO:0000313" key="2">
    <source>
        <dbReference type="EMBL" id="MBT0726021.1"/>
    </source>
</evidence>
<proteinExistence type="predicted"/>
<keyword evidence="1" id="KW-1133">Transmembrane helix</keyword>
<evidence type="ECO:0000313" key="3">
    <source>
        <dbReference type="Proteomes" id="UP000786875"/>
    </source>
</evidence>
<dbReference type="EMBL" id="JABBFO010000001">
    <property type="protein sequence ID" value="MBT0726021.1"/>
    <property type="molecule type" value="Genomic_DNA"/>
</dbReference>
<evidence type="ECO:0008006" key="4">
    <source>
        <dbReference type="Google" id="ProtNLM"/>
    </source>
</evidence>
<evidence type="ECO:0000256" key="1">
    <source>
        <dbReference type="SAM" id="Phobius"/>
    </source>
</evidence>